<dbReference type="Proteomes" id="UP000003195">
    <property type="component" value="Unassembled WGS sequence"/>
</dbReference>
<dbReference type="Pfam" id="PF07687">
    <property type="entry name" value="M20_dimer"/>
    <property type="match status" value="1"/>
</dbReference>
<dbReference type="GO" id="GO:0071713">
    <property type="term" value="F:para-aminobenzoyl-glutamate hydrolase activity"/>
    <property type="evidence" value="ECO:0007669"/>
    <property type="project" value="TreeGrafter"/>
</dbReference>
<dbReference type="SUPFAM" id="SSF55031">
    <property type="entry name" value="Bacterial exopeptidase dimerisation domain"/>
    <property type="match status" value="1"/>
</dbReference>
<dbReference type="Gene3D" id="3.40.630.10">
    <property type="entry name" value="Zn peptidases"/>
    <property type="match status" value="1"/>
</dbReference>
<dbReference type="GO" id="GO:0005737">
    <property type="term" value="C:cytoplasm"/>
    <property type="evidence" value="ECO:0007669"/>
    <property type="project" value="TreeGrafter"/>
</dbReference>
<dbReference type="InterPro" id="IPR011650">
    <property type="entry name" value="Peptidase_M20_dimer"/>
</dbReference>
<dbReference type="GO" id="GO:0016805">
    <property type="term" value="F:dipeptidase activity"/>
    <property type="evidence" value="ECO:0007669"/>
    <property type="project" value="InterPro"/>
</dbReference>
<keyword evidence="4" id="KW-1185">Reference proteome</keyword>
<feature type="domain" description="Peptidase M20 dimerisation" evidence="2">
    <location>
        <begin position="178"/>
        <end position="258"/>
    </location>
</feature>
<dbReference type="SUPFAM" id="SSF53187">
    <property type="entry name" value="Zn-dependent exopeptidases"/>
    <property type="match status" value="1"/>
</dbReference>
<dbReference type="EMBL" id="AECS01000040">
    <property type="protein sequence ID" value="EFQ03468.1"/>
    <property type="molecule type" value="Genomic_DNA"/>
</dbReference>
<dbReference type="InterPro" id="IPR017144">
    <property type="entry name" value="Xaa-Arg_dipeptidase"/>
</dbReference>
<protein>
    <recommendedName>
        <fullName evidence="1">Peptidase M20 domain-containing protein 2</fullName>
    </recommendedName>
</protein>
<sequence>MGGAKTMNKKELKERLWDAVDEYEELLRHIGTTLYEHPETGKNEYKAAAELKNILSRQGFTVTNPVEDQFPTAFEAVKGSGAVHIGFLAEYDALPELGHACGHNLIAAMSTVAAVATAQCCSEELTIHLYGCPAEETEGSKVYMAQKGLFDDLTAALIIHPSDRTMIGGTSYATHPLRVTFIGKAAHVADKEYKGLNALDSLVDFYKRLKELEETFDKPHLLGCIITEGGTAPNIVPDRATLKATVRALDTDYLENVMLPQIKALAAEVAKDHHTPVETEHYEPLYKNMINNAALNVYFIEAFNALHEEFGVYEEEDAEGSTDVGNVSHVTRAAQPEIAIGYHINAHTPEFATAANSDFAYIQALTGAKAMVAVAAEVLFEKR</sequence>
<evidence type="ECO:0000313" key="4">
    <source>
        <dbReference type="Proteomes" id="UP000003195"/>
    </source>
</evidence>
<evidence type="ECO:0000259" key="2">
    <source>
        <dbReference type="Pfam" id="PF07687"/>
    </source>
</evidence>
<comment type="caution">
    <text evidence="3">The sequence shown here is derived from an EMBL/GenBank/DDBJ whole genome shotgun (WGS) entry which is preliminary data.</text>
</comment>
<dbReference type="STRING" id="706434.HMPREF9429_01671"/>
<dbReference type="Pfam" id="PF01546">
    <property type="entry name" value="Peptidase_M20"/>
    <property type="match status" value="1"/>
</dbReference>
<dbReference type="InterPro" id="IPR052030">
    <property type="entry name" value="Peptidase_M20/M20A_hydrolases"/>
</dbReference>
<evidence type="ECO:0000313" key="3">
    <source>
        <dbReference type="EMBL" id="EFQ03468.1"/>
    </source>
</evidence>
<dbReference type="InterPro" id="IPR036264">
    <property type="entry name" value="Bact_exopeptidase_dim_dom"/>
</dbReference>
<keyword evidence="3" id="KW-0378">Hydrolase</keyword>
<evidence type="ECO:0000256" key="1">
    <source>
        <dbReference type="PIRNR" id="PIRNR037226"/>
    </source>
</evidence>
<dbReference type="HOGENOM" id="CLU_031812_1_0_9"/>
<dbReference type="PIRSF" id="PIRSF037226">
    <property type="entry name" value="Amidohydrolase_ACY1L2_prd"/>
    <property type="match status" value="1"/>
</dbReference>
<gene>
    <name evidence="3" type="ORF">HMPREF9429_01671</name>
</gene>
<name>E2ZDX2_9FIRM</name>
<dbReference type="Gene3D" id="3.30.70.360">
    <property type="match status" value="1"/>
</dbReference>
<dbReference type="PANTHER" id="PTHR30575:SF0">
    <property type="entry name" value="XAA-ARG DIPEPTIDASE"/>
    <property type="match status" value="1"/>
</dbReference>
<reference evidence="3 4" key="1">
    <citation type="submission" date="2010-08" db="EMBL/GenBank/DDBJ databases">
        <authorList>
            <person name="Weinstock G."/>
            <person name="Sodergren E."/>
            <person name="Clifton S."/>
            <person name="Fulton L."/>
            <person name="Fulton B."/>
            <person name="Courtney L."/>
            <person name="Fronick C."/>
            <person name="Harrison M."/>
            <person name="Strong C."/>
            <person name="Farmer C."/>
            <person name="Delahaunty K."/>
            <person name="Markovic C."/>
            <person name="Hall O."/>
            <person name="Minx P."/>
            <person name="Tomlinson C."/>
            <person name="Mitreva M."/>
            <person name="Hou S."/>
            <person name="Chen J."/>
            <person name="Wollam A."/>
            <person name="Pepin K.H."/>
            <person name="Johnson M."/>
            <person name="Bhonagiri V."/>
            <person name="Zhang X."/>
            <person name="Suruliraj S."/>
            <person name="Warren W."/>
            <person name="Chinwalla A."/>
            <person name="Mardis E.R."/>
            <person name="Wilson R.K."/>
        </authorList>
    </citation>
    <scope>NUCLEOTIDE SEQUENCE [LARGE SCALE GENOMIC DNA]</scope>
    <source>
        <strain evidence="3 4">F0359</strain>
    </source>
</reference>
<organism evidence="3 4">
    <name type="scientific">Megasphaera micronuciformis F0359</name>
    <dbReference type="NCBI Taxonomy" id="706434"/>
    <lineage>
        <taxon>Bacteria</taxon>
        <taxon>Bacillati</taxon>
        <taxon>Bacillota</taxon>
        <taxon>Negativicutes</taxon>
        <taxon>Veillonellales</taxon>
        <taxon>Veillonellaceae</taxon>
        <taxon>Megasphaera</taxon>
    </lineage>
</organism>
<dbReference type="InterPro" id="IPR002933">
    <property type="entry name" value="Peptidase_M20"/>
</dbReference>
<dbReference type="NCBIfam" id="TIGR01891">
    <property type="entry name" value="amidohydrolases"/>
    <property type="match status" value="1"/>
</dbReference>
<accession>E2ZDX2</accession>
<dbReference type="eggNOG" id="COG1473">
    <property type="taxonomic scope" value="Bacteria"/>
</dbReference>
<proteinExistence type="inferred from homology"/>
<comment type="similarity">
    <text evidence="1">Belongs to the peptidase M20A family.</text>
</comment>
<dbReference type="PANTHER" id="PTHR30575">
    <property type="entry name" value="PEPTIDASE M20"/>
    <property type="match status" value="1"/>
</dbReference>
<dbReference type="GO" id="GO:0046657">
    <property type="term" value="P:folic acid catabolic process"/>
    <property type="evidence" value="ECO:0007669"/>
    <property type="project" value="TreeGrafter"/>
</dbReference>
<dbReference type="InterPro" id="IPR017439">
    <property type="entry name" value="Amidohydrolase"/>
</dbReference>
<dbReference type="AlphaFoldDB" id="E2ZDX2"/>